<gene>
    <name evidence="3" type="ORF">ANCDUO_19680</name>
</gene>
<protein>
    <submittedName>
        <fullName evidence="3">Uncharacterized protein</fullName>
    </submittedName>
</protein>
<proteinExistence type="predicted"/>
<dbReference type="AlphaFoldDB" id="A0A0C2CKC0"/>
<reference evidence="3 4" key="1">
    <citation type="submission" date="2013-12" db="EMBL/GenBank/DDBJ databases">
        <title>Draft genome of the parsitic nematode Ancylostoma duodenale.</title>
        <authorList>
            <person name="Mitreva M."/>
        </authorList>
    </citation>
    <scope>NUCLEOTIDE SEQUENCE [LARGE SCALE GENOMIC DNA]</scope>
    <source>
        <strain evidence="3 4">Zhejiang</strain>
    </source>
</reference>
<feature type="region of interest" description="Disordered" evidence="1">
    <location>
        <begin position="158"/>
        <end position="184"/>
    </location>
</feature>
<feature type="signal peptide" evidence="2">
    <location>
        <begin position="1"/>
        <end position="23"/>
    </location>
</feature>
<sequence>GHATASVLPHTLILLGLHFVTRSDVPMVSSGREVQRCDALPSATVSVCPEKNGPPSPASMSIDDPRNISLPVKHLPQPDGFVSSLGCRECDRKETLNLPKSREHHVFRRTSAGSVPRQVLPCGPKRERPVRCPACVLRVVFLPPSLNCWCSPLRPVRAPSSSITSPSTTAEPSEPAPRAAPLRPAATGVQECTNVFQEEVVQRLEISLELEFLNF</sequence>
<keyword evidence="4" id="KW-1185">Reference proteome</keyword>
<evidence type="ECO:0000313" key="4">
    <source>
        <dbReference type="Proteomes" id="UP000054047"/>
    </source>
</evidence>
<evidence type="ECO:0000256" key="2">
    <source>
        <dbReference type="SAM" id="SignalP"/>
    </source>
</evidence>
<dbReference type="Proteomes" id="UP000054047">
    <property type="component" value="Unassembled WGS sequence"/>
</dbReference>
<organism evidence="3 4">
    <name type="scientific">Ancylostoma duodenale</name>
    <dbReference type="NCBI Taxonomy" id="51022"/>
    <lineage>
        <taxon>Eukaryota</taxon>
        <taxon>Metazoa</taxon>
        <taxon>Ecdysozoa</taxon>
        <taxon>Nematoda</taxon>
        <taxon>Chromadorea</taxon>
        <taxon>Rhabditida</taxon>
        <taxon>Rhabditina</taxon>
        <taxon>Rhabditomorpha</taxon>
        <taxon>Strongyloidea</taxon>
        <taxon>Ancylostomatidae</taxon>
        <taxon>Ancylostomatinae</taxon>
        <taxon>Ancylostoma</taxon>
    </lineage>
</organism>
<dbReference type="EMBL" id="KN750310">
    <property type="protein sequence ID" value="KIH50242.1"/>
    <property type="molecule type" value="Genomic_DNA"/>
</dbReference>
<accession>A0A0C2CKC0</accession>
<feature type="chain" id="PRO_5002146732" evidence="2">
    <location>
        <begin position="24"/>
        <end position="215"/>
    </location>
</feature>
<evidence type="ECO:0000313" key="3">
    <source>
        <dbReference type="EMBL" id="KIH50242.1"/>
    </source>
</evidence>
<name>A0A0C2CKC0_9BILA</name>
<feature type="non-terminal residue" evidence="3">
    <location>
        <position position="1"/>
    </location>
</feature>
<evidence type="ECO:0000256" key="1">
    <source>
        <dbReference type="SAM" id="MobiDB-lite"/>
    </source>
</evidence>
<dbReference type="OrthoDB" id="125363at2759"/>
<keyword evidence="2" id="KW-0732">Signal</keyword>